<protein>
    <submittedName>
        <fullName evidence="2">Uncharacterized protein</fullName>
    </submittedName>
</protein>
<accession>A0A4C1WZ95</accession>
<sequence length="318" mass="34322">MLGKFRNKGGRSLGHKSLGDPGRALCSKNYGNHHADCHGATVLTQPQTSQKNSTRQHISEDSRLSMIRTRCIGIATRITSRSEIDIENGTGVKTNNDAETGDGGAGPGASSNHTRTTIIAVFVRRRLPRVLVKRPLSFNSDATAAGSAGAGAGGARARARARAAALVNADFDHSPRNRFGLKLKRTQYATQAQRGWGTAERRPLIVISAKTPLSPAKAAKGIEIAVLYGGYKSDPTRTPSNLYIDRRPINSKSIARKKNDLVYRHIESSTLTMRRQSFCFAPVGGWAVYFALAPHIESVEPTKSSSPPIVVRRRSGKG</sequence>
<gene>
    <name evidence="2" type="ORF">EVAR_97453_1</name>
</gene>
<keyword evidence="3" id="KW-1185">Reference proteome</keyword>
<dbReference type="AlphaFoldDB" id="A0A4C1WZ95"/>
<evidence type="ECO:0000256" key="1">
    <source>
        <dbReference type="SAM" id="MobiDB-lite"/>
    </source>
</evidence>
<evidence type="ECO:0000313" key="2">
    <source>
        <dbReference type="EMBL" id="GBP56032.1"/>
    </source>
</evidence>
<comment type="caution">
    <text evidence="2">The sequence shown here is derived from an EMBL/GenBank/DDBJ whole genome shotgun (WGS) entry which is preliminary data.</text>
</comment>
<feature type="region of interest" description="Disordered" evidence="1">
    <location>
        <begin position="299"/>
        <end position="318"/>
    </location>
</feature>
<name>A0A4C1WZ95_EUMVA</name>
<organism evidence="2 3">
    <name type="scientific">Eumeta variegata</name>
    <name type="common">Bagworm moth</name>
    <name type="synonym">Eumeta japonica</name>
    <dbReference type="NCBI Taxonomy" id="151549"/>
    <lineage>
        <taxon>Eukaryota</taxon>
        <taxon>Metazoa</taxon>
        <taxon>Ecdysozoa</taxon>
        <taxon>Arthropoda</taxon>
        <taxon>Hexapoda</taxon>
        <taxon>Insecta</taxon>
        <taxon>Pterygota</taxon>
        <taxon>Neoptera</taxon>
        <taxon>Endopterygota</taxon>
        <taxon>Lepidoptera</taxon>
        <taxon>Glossata</taxon>
        <taxon>Ditrysia</taxon>
        <taxon>Tineoidea</taxon>
        <taxon>Psychidae</taxon>
        <taxon>Oiketicinae</taxon>
        <taxon>Eumeta</taxon>
    </lineage>
</organism>
<proteinExistence type="predicted"/>
<dbReference type="Proteomes" id="UP000299102">
    <property type="component" value="Unassembled WGS sequence"/>
</dbReference>
<feature type="region of interest" description="Disordered" evidence="1">
    <location>
        <begin position="1"/>
        <end position="21"/>
    </location>
</feature>
<reference evidence="2 3" key="1">
    <citation type="journal article" date="2019" name="Commun. Biol.">
        <title>The bagworm genome reveals a unique fibroin gene that provides high tensile strength.</title>
        <authorList>
            <person name="Kono N."/>
            <person name="Nakamura H."/>
            <person name="Ohtoshi R."/>
            <person name="Tomita M."/>
            <person name="Numata K."/>
            <person name="Arakawa K."/>
        </authorList>
    </citation>
    <scope>NUCLEOTIDE SEQUENCE [LARGE SCALE GENOMIC DNA]</scope>
</reference>
<feature type="region of interest" description="Disordered" evidence="1">
    <location>
        <begin position="88"/>
        <end position="112"/>
    </location>
</feature>
<evidence type="ECO:0000313" key="3">
    <source>
        <dbReference type="Proteomes" id="UP000299102"/>
    </source>
</evidence>
<dbReference type="EMBL" id="BGZK01000683">
    <property type="protein sequence ID" value="GBP56032.1"/>
    <property type="molecule type" value="Genomic_DNA"/>
</dbReference>